<dbReference type="GO" id="GO:0005874">
    <property type="term" value="C:microtubule"/>
    <property type="evidence" value="ECO:0007669"/>
    <property type="project" value="UniProtKB-KW"/>
</dbReference>
<dbReference type="GO" id="GO:0051225">
    <property type="term" value="P:spindle assembly"/>
    <property type="evidence" value="ECO:0007669"/>
    <property type="project" value="TreeGrafter"/>
</dbReference>
<dbReference type="GO" id="GO:0051011">
    <property type="term" value="F:microtubule minus-end binding"/>
    <property type="evidence" value="ECO:0007669"/>
    <property type="project" value="TreeGrafter"/>
</dbReference>
<dbReference type="GO" id="GO:0051321">
    <property type="term" value="P:meiotic cell cycle"/>
    <property type="evidence" value="ECO:0007669"/>
    <property type="project" value="TreeGrafter"/>
</dbReference>
<dbReference type="CDD" id="cd22572">
    <property type="entry name" value="GCP5_NTD"/>
    <property type="match status" value="1"/>
</dbReference>
<sequence length="989" mass="115431">MSLSLFKQRQNQRTQKLVKELIIHETGVAENSNNYKIAHDFIISNITRHTYLDTDSHKVRRHCQGILEKIRVHSQIEKAERLEKLISSYLGKNPSEMQYSIISLLCLLSRNPLESDILSISPISLHLDEFASKTGQADIEFNEEELKQLYDGWGEFGNESSEESYDELNDELDDVEAEEKSIEKENEENRDKTQSYLINYDAPMPEEFDEEMSEPLPEPVAYERSWVDPCSLSKDFYESLVEREKKESGENCVLNWNYETVSERLIIDEILLMLFGVNTSLFHCDQNGFRLVKRIQVVHLTPSCLMNFLEFFVELGTLLSRIDYFSEKLKTDDCMTYQYFADGCKEFLYQTRSELVSIKEEFVVQAGDVTRESISRIPYNTITLISLKHRLYPILDLCKLILSIFYKAVLNLPSLQGETQAKTEFSLSYKASYLLSYLYILIQENHEITDHQGMCLVVNLFIKSVQPYIKFFCIWMSTGSLNNVSQEFMVYQKSKKVMGNFEAWNNAFDINMQEIDGRYVRCVPDFLKEIHVEILTAGKNMMIIKQIEEILLDKLLEPYIGLLKDLESKVTNNLYEKTAHCLSKVPKVAQYNIKTVSWRPKSSQFYEIGSESPENLFSIYESQPPPHIFSPITCNLPSYEISISEKEIFPLRPINHWISFHDVIKSSFIDTAHLIYEESAKNLLDLLKEHFDLDKHLEVLRGVLLMENGECMYPFVKFLNKKADNQEPFDNAYEITSMFGECLKEIKWKGAQNIFSCEIEGDKKPPSSLEVFTHLRLNFIPHPTLDIIFDPDTLQCYNKLFHRLLQIKRAAHCAKNLKWRIKNNPKIEKIQKRFLICQKELIHFTCCFEEYVMQNIINSCIGKFKNIWKEIKTIDEMREAHASFLTKILDRCLLLPKAAPINDAVSAIFGLCIKFNYLVHRMSGLDTELESYDDEISECYRILNDIQESFKSAVNVLVKILSRYAQRGVNYQYLGAYYSMNFNRYYLDD</sequence>
<feature type="region of interest" description="Disordered" evidence="6">
    <location>
        <begin position="159"/>
        <end position="193"/>
    </location>
</feature>
<evidence type="ECO:0000313" key="10">
    <source>
        <dbReference type="Proteomes" id="UP001162131"/>
    </source>
</evidence>
<evidence type="ECO:0000256" key="1">
    <source>
        <dbReference type="ARBA" id="ARBA00010337"/>
    </source>
</evidence>
<reference evidence="9" key="1">
    <citation type="submission" date="2021-09" db="EMBL/GenBank/DDBJ databases">
        <authorList>
            <consortium name="AG Swart"/>
            <person name="Singh M."/>
            <person name="Singh A."/>
            <person name="Seah K."/>
            <person name="Emmerich C."/>
        </authorList>
    </citation>
    <scope>NUCLEOTIDE SEQUENCE</scope>
    <source>
        <strain evidence="9">ATCC30299</strain>
    </source>
</reference>
<dbReference type="GO" id="GO:0000930">
    <property type="term" value="C:gamma-tubulin complex"/>
    <property type="evidence" value="ECO:0007669"/>
    <property type="project" value="TreeGrafter"/>
</dbReference>
<keyword evidence="4 5" id="KW-0206">Cytoskeleton</keyword>
<dbReference type="GO" id="GO:0000922">
    <property type="term" value="C:spindle pole"/>
    <property type="evidence" value="ECO:0007669"/>
    <property type="project" value="InterPro"/>
</dbReference>
<organism evidence="9 10">
    <name type="scientific">Blepharisma stoltei</name>
    <dbReference type="NCBI Taxonomy" id="1481888"/>
    <lineage>
        <taxon>Eukaryota</taxon>
        <taxon>Sar</taxon>
        <taxon>Alveolata</taxon>
        <taxon>Ciliophora</taxon>
        <taxon>Postciliodesmatophora</taxon>
        <taxon>Heterotrichea</taxon>
        <taxon>Heterotrichida</taxon>
        <taxon>Blepharismidae</taxon>
        <taxon>Blepharisma</taxon>
    </lineage>
</organism>
<comment type="caution">
    <text evidence="9">The sequence shown here is derived from an EMBL/GenBank/DDBJ whole genome shotgun (WGS) entry which is preliminary data.</text>
</comment>
<dbReference type="InterPro" id="IPR040457">
    <property type="entry name" value="GCP_C"/>
</dbReference>
<keyword evidence="10" id="KW-1185">Reference proteome</keyword>
<dbReference type="InterPro" id="IPR042241">
    <property type="entry name" value="GCP_C_sf"/>
</dbReference>
<feature type="compositionally biased region" description="Acidic residues" evidence="6">
    <location>
        <begin position="160"/>
        <end position="177"/>
    </location>
</feature>
<dbReference type="InterPro" id="IPR007259">
    <property type="entry name" value="GCP"/>
</dbReference>
<dbReference type="InterPro" id="IPR059169">
    <property type="entry name" value="GCP5_N_ext"/>
</dbReference>
<name>A0AAU9JUD7_9CILI</name>
<proteinExistence type="inferred from homology"/>
<evidence type="ECO:0000259" key="7">
    <source>
        <dbReference type="Pfam" id="PF04130"/>
    </source>
</evidence>
<dbReference type="GO" id="GO:0007020">
    <property type="term" value="P:microtubule nucleation"/>
    <property type="evidence" value="ECO:0007669"/>
    <property type="project" value="InterPro"/>
</dbReference>
<evidence type="ECO:0000256" key="5">
    <source>
        <dbReference type="RuleBase" id="RU363050"/>
    </source>
</evidence>
<evidence type="ECO:0000256" key="6">
    <source>
        <dbReference type="SAM" id="MobiDB-lite"/>
    </source>
</evidence>
<feature type="domain" description="Gamma tubulin complex component C-terminal" evidence="7">
    <location>
        <begin position="693"/>
        <end position="986"/>
    </location>
</feature>
<keyword evidence="2 5" id="KW-0963">Cytoplasm</keyword>
<dbReference type="GO" id="GO:0043015">
    <property type="term" value="F:gamma-tubulin binding"/>
    <property type="evidence" value="ECO:0007669"/>
    <property type="project" value="InterPro"/>
</dbReference>
<dbReference type="PANTHER" id="PTHR19302">
    <property type="entry name" value="GAMMA TUBULIN COMPLEX PROTEIN"/>
    <property type="match status" value="1"/>
</dbReference>
<keyword evidence="3 5" id="KW-0493">Microtubule</keyword>
<accession>A0AAU9JUD7</accession>
<evidence type="ECO:0000256" key="2">
    <source>
        <dbReference type="ARBA" id="ARBA00022490"/>
    </source>
</evidence>
<dbReference type="EMBL" id="CAJZBQ010000053">
    <property type="protein sequence ID" value="CAG9331383.1"/>
    <property type="molecule type" value="Genomic_DNA"/>
</dbReference>
<evidence type="ECO:0000313" key="9">
    <source>
        <dbReference type="EMBL" id="CAG9331383.1"/>
    </source>
</evidence>
<dbReference type="Pfam" id="PF04130">
    <property type="entry name" value="GCP_C_terminal"/>
    <property type="match status" value="1"/>
</dbReference>
<dbReference type="Gene3D" id="1.20.120.1900">
    <property type="entry name" value="Gamma-tubulin complex, C-terminal domain"/>
    <property type="match status" value="1"/>
</dbReference>
<feature type="domain" description="Gamma tubulin complex component protein N-terminal" evidence="8">
    <location>
        <begin position="267"/>
        <end position="569"/>
    </location>
</feature>
<protein>
    <recommendedName>
        <fullName evidence="5">Spindle pole body component</fullName>
    </recommendedName>
</protein>
<evidence type="ECO:0000259" key="8">
    <source>
        <dbReference type="Pfam" id="PF17681"/>
    </source>
</evidence>
<dbReference type="AlphaFoldDB" id="A0AAU9JUD7"/>
<comment type="subcellular location">
    <subcellularLocation>
        <location evidence="5">Cytoplasm</location>
        <location evidence="5">Cytoskeleton</location>
        <location evidence="5">Microtubule organizing center</location>
    </subcellularLocation>
</comment>
<evidence type="ECO:0000256" key="4">
    <source>
        <dbReference type="ARBA" id="ARBA00023212"/>
    </source>
</evidence>
<comment type="similarity">
    <text evidence="1 5">Belongs to the TUBGCP family.</text>
</comment>
<dbReference type="Pfam" id="PF17681">
    <property type="entry name" value="GCP_N_terminal"/>
    <property type="match status" value="1"/>
</dbReference>
<dbReference type="PANTHER" id="PTHR19302:SF33">
    <property type="entry name" value="GAMMA-TUBULIN COMPLEX COMPONENT 5"/>
    <property type="match status" value="1"/>
</dbReference>
<dbReference type="GO" id="GO:0031122">
    <property type="term" value="P:cytoplasmic microtubule organization"/>
    <property type="evidence" value="ECO:0007669"/>
    <property type="project" value="TreeGrafter"/>
</dbReference>
<dbReference type="GO" id="GO:0000278">
    <property type="term" value="P:mitotic cell cycle"/>
    <property type="evidence" value="ECO:0007669"/>
    <property type="project" value="TreeGrafter"/>
</dbReference>
<dbReference type="Proteomes" id="UP001162131">
    <property type="component" value="Unassembled WGS sequence"/>
</dbReference>
<evidence type="ECO:0000256" key="3">
    <source>
        <dbReference type="ARBA" id="ARBA00022701"/>
    </source>
</evidence>
<gene>
    <name evidence="9" type="ORF">BSTOLATCC_MIC53455</name>
</gene>
<feature type="compositionally biased region" description="Basic and acidic residues" evidence="6">
    <location>
        <begin position="178"/>
        <end position="193"/>
    </location>
</feature>
<dbReference type="InterPro" id="IPR041470">
    <property type="entry name" value="GCP_N"/>
</dbReference>